<gene>
    <name evidence="1" type="ORF">C8U37_1378</name>
</gene>
<comment type="caution">
    <text evidence="1">The sequence shown here is derived from an EMBL/GenBank/DDBJ whole genome shotgun (WGS) entry which is preliminary data.</text>
</comment>
<feature type="non-terminal residue" evidence="1">
    <location>
        <position position="1"/>
    </location>
</feature>
<reference evidence="1 2" key="1">
    <citation type="submission" date="2018-04" db="EMBL/GenBank/DDBJ databases">
        <title>Genomic Encyclopedia of Archaeal and Bacterial Type Strains, Phase II (KMG-II): from individual species to whole genera.</title>
        <authorList>
            <person name="Goeker M."/>
        </authorList>
    </citation>
    <scope>NUCLEOTIDE SEQUENCE [LARGE SCALE GENOMIC DNA]</scope>
    <source>
        <strain evidence="1 2">DSM 18806</strain>
    </source>
</reference>
<dbReference type="EMBL" id="QAOM01000037">
    <property type="protein sequence ID" value="PTQ79636.1"/>
    <property type="molecule type" value="Genomic_DNA"/>
</dbReference>
<dbReference type="AlphaFoldDB" id="A0A2T5I731"/>
<accession>A0A2T5I731</accession>
<name>A0A2T5I731_9LACT</name>
<organism evidence="1 2">
    <name type="scientific">Trichococcus patagoniensis</name>
    <dbReference type="NCBI Taxonomy" id="382641"/>
    <lineage>
        <taxon>Bacteria</taxon>
        <taxon>Bacillati</taxon>
        <taxon>Bacillota</taxon>
        <taxon>Bacilli</taxon>
        <taxon>Lactobacillales</taxon>
        <taxon>Carnobacteriaceae</taxon>
        <taxon>Trichococcus</taxon>
    </lineage>
</organism>
<protein>
    <submittedName>
        <fullName evidence="1">Uncharacterized protein</fullName>
    </submittedName>
</protein>
<evidence type="ECO:0000313" key="2">
    <source>
        <dbReference type="Proteomes" id="UP000244161"/>
    </source>
</evidence>
<keyword evidence="2" id="KW-1185">Reference proteome</keyword>
<proteinExistence type="predicted"/>
<dbReference type="Proteomes" id="UP000244161">
    <property type="component" value="Unassembled WGS sequence"/>
</dbReference>
<evidence type="ECO:0000313" key="1">
    <source>
        <dbReference type="EMBL" id="PTQ79636.1"/>
    </source>
</evidence>
<sequence>FAIQSIVFVCFDRSLSSLHIWFVHSLFSFQRPIVYHVLRDCLFIISRLRLSVKPFLKVFQKQYRLADAWISNFYIISRSKSSVNNFFKSFQIRFWRTTSIYYHRSRMLSTIFWFFLKSFDTALGNVIIVLHPACASAVQTRRLSTKAFDFRIRKF</sequence>